<organism evidence="3 4">
    <name type="scientific">Hyaloscypha variabilis (strain UAMH 11265 / GT02V1 / F)</name>
    <name type="common">Meliniomyces variabilis</name>
    <dbReference type="NCBI Taxonomy" id="1149755"/>
    <lineage>
        <taxon>Eukaryota</taxon>
        <taxon>Fungi</taxon>
        <taxon>Dikarya</taxon>
        <taxon>Ascomycota</taxon>
        <taxon>Pezizomycotina</taxon>
        <taxon>Leotiomycetes</taxon>
        <taxon>Helotiales</taxon>
        <taxon>Hyaloscyphaceae</taxon>
        <taxon>Hyaloscypha</taxon>
        <taxon>Hyaloscypha variabilis</taxon>
    </lineage>
</organism>
<feature type="region of interest" description="Disordered" evidence="1">
    <location>
        <begin position="1"/>
        <end position="78"/>
    </location>
</feature>
<keyword evidence="2" id="KW-0812">Transmembrane</keyword>
<evidence type="ECO:0000256" key="2">
    <source>
        <dbReference type="SAM" id="Phobius"/>
    </source>
</evidence>
<feature type="transmembrane region" description="Helical" evidence="2">
    <location>
        <begin position="339"/>
        <end position="364"/>
    </location>
</feature>
<dbReference type="OrthoDB" id="3557612at2759"/>
<protein>
    <submittedName>
        <fullName evidence="3">Uncharacterized protein</fullName>
    </submittedName>
</protein>
<keyword evidence="4" id="KW-1185">Reference proteome</keyword>
<reference evidence="3 4" key="1">
    <citation type="submission" date="2016-04" db="EMBL/GenBank/DDBJ databases">
        <title>A degradative enzymes factory behind the ericoid mycorrhizal symbiosis.</title>
        <authorList>
            <consortium name="DOE Joint Genome Institute"/>
            <person name="Martino E."/>
            <person name="Morin E."/>
            <person name="Grelet G."/>
            <person name="Kuo A."/>
            <person name="Kohler A."/>
            <person name="Daghino S."/>
            <person name="Barry K."/>
            <person name="Choi C."/>
            <person name="Cichocki N."/>
            <person name="Clum A."/>
            <person name="Copeland A."/>
            <person name="Hainaut M."/>
            <person name="Haridas S."/>
            <person name="Labutti K."/>
            <person name="Lindquist E."/>
            <person name="Lipzen A."/>
            <person name="Khouja H.-R."/>
            <person name="Murat C."/>
            <person name="Ohm R."/>
            <person name="Olson A."/>
            <person name="Spatafora J."/>
            <person name="Veneault-Fourrey C."/>
            <person name="Henrissat B."/>
            <person name="Grigoriev I."/>
            <person name="Martin F."/>
            <person name="Perotto S."/>
        </authorList>
    </citation>
    <scope>NUCLEOTIDE SEQUENCE [LARGE SCALE GENOMIC DNA]</scope>
    <source>
        <strain evidence="3 4">F</strain>
    </source>
</reference>
<evidence type="ECO:0000313" key="3">
    <source>
        <dbReference type="EMBL" id="PMD41140.1"/>
    </source>
</evidence>
<evidence type="ECO:0000256" key="1">
    <source>
        <dbReference type="SAM" id="MobiDB-lite"/>
    </source>
</evidence>
<dbReference type="EMBL" id="KZ613944">
    <property type="protein sequence ID" value="PMD41140.1"/>
    <property type="molecule type" value="Genomic_DNA"/>
</dbReference>
<keyword evidence="2" id="KW-0472">Membrane</keyword>
<gene>
    <name evidence="3" type="ORF">L207DRAFT_511087</name>
</gene>
<accession>A0A2J6RRL6</accession>
<feature type="compositionally biased region" description="Basic and acidic residues" evidence="1">
    <location>
        <begin position="23"/>
        <end position="41"/>
    </location>
</feature>
<name>A0A2J6RRL6_HYAVF</name>
<dbReference type="Proteomes" id="UP000235786">
    <property type="component" value="Unassembled WGS sequence"/>
</dbReference>
<proteinExistence type="predicted"/>
<evidence type="ECO:0000313" key="4">
    <source>
        <dbReference type="Proteomes" id="UP000235786"/>
    </source>
</evidence>
<keyword evidence="2" id="KW-1133">Transmembrane helix</keyword>
<dbReference type="AlphaFoldDB" id="A0A2J6RRL6"/>
<sequence>MAQESDLEAGVHPRLPPPAHVQSDGKKTAQQELERSNHVRESPIPNLPISSAREKLTSANQLRRRRTTDRRLLPTPEASGQAGNFFEVLQSQLEDGIRPYCMFLCWEVSINDQRAVPLLIEDKEDEVRVYRDMVQKWCKMQPWWLKYNPFYKVLNVEEVEFRFLRKQKTDFSVIIERLDISKIEAQLARQLQEAEDDISRIIDPEFPEPCYEIPSTGRWEHRSKNHECIAFNLACPFVEEQESIRRLDRLKLLSLPLLCFRDPEKAKDQRTLEGIAQDSCVYRTSEIGGYRGFKPRVAEAKFRGLMFRSGFQRRWAPLDALAIGILITTLWKVDGGSWVVAFAVGACASFLTLLSPILCNFFFFNSWMSLLKAKH</sequence>